<accession>A0A9W9SH62</accession>
<name>A0A9W9SH62_9EURO</name>
<evidence type="ECO:0000256" key="1">
    <source>
        <dbReference type="SAM" id="SignalP"/>
    </source>
</evidence>
<evidence type="ECO:0000313" key="2">
    <source>
        <dbReference type="EMBL" id="KAJ5378062.1"/>
    </source>
</evidence>
<dbReference type="EMBL" id="JAPZBS010000004">
    <property type="protein sequence ID" value="KAJ5378062.1"/>
    <property type="molecule type" value="Genomic_DNA"/>
</dbReference>
<dbReference type="GeneID" id="81437579"/>
<sequence>MKFLSLAVTFLPLLAAAAPVADPEAEADGELDLEKRTSAQTCKIVNVDHYVNCRYDAKLDAGAIFGFPKGEKLTFACWKHGDCYNGVCFKVGPGANVNDLKWEARHGFDNEVARYRAYKGTWTGMWQKGRNLFWLAKRLLWAGSVTEIKAWNVYQASTANETSLSLVGIAQNRAFETVVDLGSTGCFLMDGFKSAKSSIVCSD</sequence>
<dbReference type="OrthoDB" id="4361886at2759"/>
<feature type="chain" id="PRO_5040779013" evidence="1">
    <location>
        <begin position="18"/>
        <end position="203"/>
    </location>
</feature>
<keyword evidence="3" id="KW-1185">Reference proteome</keyword>
<keyword evidence="1" id="KW-0732">Signal</keyword>
<dbReference type="AlphaFoldDB" id="A0A9W9SH62"/>
<feature type="signal peptide" evidence="1">
    <location>
        <begin position="1"/>
        <end position="17"/>
    </location>
</feature>
<evidence type="ECO:0000313" key="3">
    <source>
        <dbReference type="Proteomes" id="UP001147782"/>
    </source>
</evidence>
<dbReference type="RefSeq" id="XP_056556925.1">
    <property type="nucleotide sequence ID" value="XM_056698400.1"/>
</dbReference>
<proteinExistence type="predicted"/>
<comment type="caution">
    <text evidence="2">The sequence shown here is derived from an EMBL/GenBank/DDBJ whole genome shotgun (WGS) entry which is preliminary data.</text>
</comment>
<reference evidence="2" key="1">
    <citation type="submission" date="2022-11" db="EMBL/GenBank/DDBJ databases">
        <authorList>
            <person name="Petersen C."/>
        </authorList>
    </citation>
    <scope>NUCLEOTIDE SEQUENCE</scope>
    <source>
        <strain evidence="2">IBT 29864</strain>
    </source>
</reference>
<organism evidence="2 3">
    <name type="scientific">Penicillium cataractarum</name>
    <dbReference type="NCBI Taxonomy" id="2100454"/>
    <lineage>
        <taxon>Eukaryota</taxon>
        <taxon>Fungi</taxon>
        <taxon>Dikarya</taxon>
        <taxon>Ascomycota</taxon>
        <taxon>Pezizomycotina</taxon>
        <taxon>Eurotiomycetes</taxon>
        <taxon>Eurotiomycetidae</taxon>
        <taxon>Eurotiales</taxon>
        <taxon>Aspergillaceae</taxon>
        <taxon>Penicillium</taxon>
    </lineage>
</organism>
<reference evidence="2" key="2">
    <citation type="journal article" date="2023" name="IMA Fungus">
        <title>Comparative genomic study of the Penicillium genus elucidates a diverse pangenome and 15 lateral gene transfer events.</title>
        <authorList>
            <person name="Petersen C."/>
            <person name="Sorensen T."/>
            <person name="Nielsen M.R."/>
            <person name="Sondergaard T.E."/>
            <person name="Sorensen J.L."/>
            <person name="Fitzpatrick D.A."/>
            <person name="Frisvad J.C."/>
            <person name="Nielsen K.L."/>
        </authorList>
    </citation>
    <scope>NUCLEOTIDE SEQUENCE</scope>
    <source>
        <strain evidence="2">IBT 29864</strain>
    </source>
</reference>
<dbReference type="Proteomes" id="UP001147782">
    <property type="component" value="Unassembled WGS sequence"/>
</dbReference>
<gene>
    <name evidence="2" type="ORF">N7496_005471</name>
</gene>
<protein>
    <submittedName>
        <fullName evidence="2">Uncharacterized protein</fullName>
    </submittedName>
</protein>